<evidence type="ECO:0000313" key="5">
    <source>
        <dbReference type="EMBL" id="MFB9133474.1"/>
    </source>
</evidence>
<reference evidence="5 6" key="1">
    <citation type="submission" date="2024-09" db="EMBL/GenBank/DDBJ databases">
        <authorList>
            <person name="Sun Q."/>
            <person name="Mori K."/>
        </authorList>
    </citation>
    <scope>NUCLEOTIDE SEQUENCE [LARGE SCALE GENOMIC DNA]</scope>
    <source>
        <strain evidence="5 6">CECT 8064</strain>
    </source>
</reference>
<dbReference type="RefSeq" id="WP_390188994.1">
    <property type="nucleotide sequence ID" value="NZ_JBHMEP010000001.1"/>
</dbReference>
<dbReference type="InterPro" id="IPR003337">
    <property type="entry name" value="Trehalose_PPase"/>
</dbReference>
<dbReference type="PANTHER" id="PTHR43768">
    <property type="entry name" value="TREHALOSE 6-PHOSPHATE PHOSPHATASE"/>
    <property type="match status" value="1"/>
</dbReference>
<dbReference type="InterPro" id="IPR036412">
    <property type="entry name" value="HAD-like_sf"/>
</dbReference>
<protein>
    <recommendedName>
        <fullName evidence="4">Trehalose 6-phosphate phosphatase</fullName>
        <ecNumber evidence="4">3.1.3.12</ecNumber>
    </recommendedName>
</protein>
<evidence type="ECO:0000256" key="2">
    <source>
        <dbReference type="ARBA" id="ARBA00008770"/>
    </source>
</evidence>
<comment type="cofactor">
    <cofactor evidence="4">
        <name>Mg(2+)</name>
        <dbReference type="ChEBI" id="CHEBI:18420"/>
    </cofactor>
</comment>
<comment type="similarity">
    <text evidence="2 4">Belongs to the trehalose phosphatase family.</text>
</comment>
<keyword evidence="4" id="KW-0460">Magnesium</keyword>
<evidence type="ECO:0000313" key="6">
    <source>
        <dbReference type="Proteomes" id="UP001589645"/>
    </source>
</evidence>
<gene>
    <name evidence="5" type="primary">otsB</name>
    <name evidence="5" type="ORF">ACFFUV_00630</name>
</gene>
<dbReference type="PANTHER" id="PTHR43768:SF3">
    <property type="entry name" value="TREHALOSE 6-PHOSPHATE PHOSPHATASE"/>
    <property type="match status" value="1"/>
</dbReference>
<dbReference type="Gene3D" id="3.40.50.1000">
    <property type="entry name" value="HAD superfamily/HAD-like"/>
    <property type="match status" value="1"/>
</dbReference>
<dbReference type="Gene3D" id="3.30.70.1020">
    <property type="entry name" value="Trehalose-6-phosphate phosphatase related protein, domain 2"/>
    <property type="match status" value="1"/>
</dbReference>
<evidence type="ECO:0000256" key="3">
    <source>
        <dbReference type="ARBA" id="ARBA00022801"/>
    </source>
</evidence>
<accession>A0ABV5HGY2</accession>
<dbReference type="GO" id="GO:0004805">
    <property type="term" value="F:trehalose-phosphatase activity"/>
    <property type="evidence" value="ECO:0007669"/>
    <property type="project" value="UniProtKB-EC"/>
</dbReference>
<dbReference type="CDD" id="cd01627">
    <property type="entry name" value="HAD_TPP"/>
    <property type="match status" value="1"/>
</dbReference>
<keyword evidence="6" id="KW-1185">Reference proteome</keyword>
<keyword evidence="3 4" id="KW-0378">Hydrolase</keyword>
<dbReference type="Pfam" id="PF02358">
    <property type="entry name" value="Trehalose_PPase"/>
    <property type="match status" value="1"/>
</dbReference>
<comment type="caution">
    <text evidence="5">The sequence shown here is derived from an EMBL/GenBank/DDBJ whole genome shotgun (WGS) entry which is preliminary data.</text>
</comment>
<dbReference type="NCBIfam" id="TIGR01484">
    <property type="entry name" value="HAD-SF-IIB"/>
    <property type="match status" value="1"/>
</dbReference>
<comment type="pathway">
    <text evidence="1 4">Glycan biosynthesis; trehalose biosynthesis.</text>
</comment>
<evidence type="ECO:0000256" key="1">
    <source>
        <dbReference type="ARBA" id="ARBA00005199"/>
    </source>
</evidence>
<name>A0ABV5HGY2_9VIBR</name>
<dbReference type="EC" id="3.1.3.12" evidence="4"/>
<comment type="function">
    <text evidence="4">Removes the phosphate from trehalose 6-phosphate to produce free trehalose.</text>
</comment>
<dbReference type="InterPro" id="IPR044651">
    <property type="entry name" value="OTSB-like"/>
</dbReference>
<keyword evidence="4" id="KW-0479">Metal-binding</keyword>
<evidence type="ECO:0000256" key="4">
    <source>
        <dbReference type="RuleBase" id="RU361117"/>
    </source>
</evidence>
<sequence>MQNKLPDLDFNKAAIFLDFDGTLVDLQPTPDAVIVSDSLRKMLLQLNEHTQHALALVSGRSIESIDQLLALPDIAVSGSHGMQYRWESTQSIQHHPQVSAVPDALVQQCQQFCQQHGLLLEQKPLSIAIHYRSHPDMERQVENFLSTLIGSATQLEIQTGKFIRELKPRGIDKASALAQFSQSSPFAGRIPWYFGDDVTDEHAFAWVKQHNGISVKIGDGDSCADYHLSSPQHVLEYFLKNLTSEEDYARQ</sequence>
<comment type="catalytic activity">
    <reaction evidence="4">
        <text>alpha,alpha-trehalose 6-phosphate + H2O = alpha,alpha-trehalose + phosphate</text>
        <dbReference type="Rhea" id="RHEA:23420"/>
        <dbReference type="ChEBI" id="CHEBI:15377"/>
        <dbReference type="ChEBI" id="CHEBI:16551"/>
        <dbReference type="ChEBI" id="CHEBI:43474"/>
        <dbReference type="ChEBI" id="CHEBI:58429"/>
        <dbReference type="EC" id="3.1.3.12"/>
    </reaction>
</comment>
<dbReference type="EMBL" id="JBHMEP010000001">
    <property type="protein sequence ID" value="MFB9133474.1"/>
    <property type="molecule type" value="Genomic_DNA"/>
</dbReference>
<dbReference type="InterPro" id="IPR023214">
    <property type="entry name" value="HAD_sf"/>
</dbReference>
<proteinExistence type="inferred from homology"/>
<dbReference type="SUPFAM" id="SSF56784">
    <property type="entry name" value="HAD-like"/>
    <property type="match status" value="1"/>
</dbReference>
<dbReference type="Proteomes" id="UP001589645">
    <property type="component" value="Unassembled WGS sequence"/>
</dbReference>
<dbReference type="NCBIfam" id="TIGR00685">
    <property type="entry name" value="T6PP"/>
    <property type="match status" value="1"/>
</dbReference>
<organism evidence="5 6">
    <name type="scientific">Vibrio olivae</name>
    <dbReference type="NCBI Taxonomy" id="1243002"/>
    <lineage>
        <taxon>Bacteria</taxon>
        <taxon>Pseudomonadati</taxon>
        <taxon>Pseudomonadota</taxon>
        <taxon>Gammaproteobacteria</taxon>
        <taxon>Vibrionales</taxon>
        <taxon>Vibrionaceae</taxon>
        <taxon>Vibrio</taxon>
    </lineage>
</organism>
<dbReference type="InterPro" id="IPR006379">
    <property type="entry name" value="HAD-SF_hydro_IIB"/>
</dbReference>